<proteinExistence type="predicted"/>
<name>A0A1X9YMB5_9BACT</name>
<dbReference type="RefSeq" id="WP_025609420.1">
    <property type="nucleotide sequence ID" value="NZ_CP021235.1"/>
</dbReference>
<sequence>MRQVVVSYLANGIILSVLIAAAIIFVQKKDNLPVEKGAAVTVLLLTAVSGFAAFLFHAISDYLKDLRSDSKRIYSGQVTDKSTNTNWGWHGNPGADSCSQPKLIECFLVIDKRRVCVEEDEYNSFGIGDRVKLYFTTRSNILLGVAKESHSGNKAQT</sequence>
<dbReference type="KEGG" id="pact:CA264_00375"/>
<evidence type="ECO:0000256" key="1">
    <source>
        <dbReference type="SAM" id="Phobius"/>
    </source>
</evidence>
<evidence type="ECO:0000313" key="3">
    <source>
        <dbReference type="Proteomes" id="UP000266292"/>
    </source>
</evidence>
<dbReference type="Proteomes" id="UP000266292">
    <property type="component" value="Chromosome"/>
</dbReference>
<gene>
    <name evidence="2" type="ORF">CA264_00375</name>
</gene>
<dbReference type="OrthoDB" id="852870at2"/>
<evidence type="ECO:0000313" key="2">
    <source>
        <dbReference type="EMBL" id="ARS34015.1"/>
    </source>
</evidence>
<feature type="transmembrane region" description="Helical" evidence="1">
    <location>
        <begin position="38"/>
        <end position="59"/>
    </location>
</feature>
<keyword evidence="1" id="KW-0472">Membrane</keyword>
<feature type="transmembrane region" description="Helical" evidence="1">
    <location>
        <begin position="6"/>
        <end position="26"/>
    </location>
</feature>
<accession>A0A1X9YMB5</accession>
<dbReference type="EMBL" id="CP021235">
    <property type="protein sequence ID" value="ARS34015.1"/>
    <property type="molecule type" value="Genomic_DNA"/>
</dbReference>
<organism evidence="2 3">
    <name type="scientific">Pontibacter actiniarum</name>
    <dbReference type="NCBI Taxonomy" id="323450"/>
    <lineage>
        <taxon>Bacteria</taxon>
        <taxon>Pseudomonadati</taxon>
        <taxon>Bacteroidota</taxon>
        <taxon>Cytophagia</taxon>
        <taxon>Cytophagales</taxon>
        <taxon>Hymenobacteraceae</taxon>
        <taxon>Pontibacter</taxon>
    </lineage>
</organism>
<keyword evidence="1" id="KW-1133">Transmembrane helix</keyword>
<keyword evidence="3" id="KW-1185">Reference proteome</keyword>
<dbReference type="AlphaFoldDB" id="A0A1X9YMB5"/>
<reference evidence="3" key="1">
    <citation type="submission" date="2017-05" db="EMBL/GenBank/DDBJ databases">
        <authorList>
            <person name="Ray J."/>
            <person name="Price M."/>
            <person name="Deutschbauer A."/>
        </authorList>
    </citation>
    <scope>NUCLEOTIDE SEQUENCE [LARGE SCALE GENOMIC DNA]</scope>
    <source>
        <strain evidence="3">DSM 19842</strain>
    </source>
</reference>
<protein>
    <submittedName>
        <fullName evidence="2">Uncharacterized protein</fullName>
    </submittedName>
</protein>
<keyword evidence="1" id="KW-0812">Transmembrane</keyword>